<dbReference type="GO" id="GO:0043565">
    <property type="term" value="F:sequence-specific DNA binding"/>
    <property type="evidence" value="ECO:0007669"/>
    <property type="project" value="InterPro"/>
</dbReference>
<dbReference type="InterPro" id="IPR025943">
    <property type="entry name" value="Sigma_54_int_dom_ATP-bd_2"/>
</dbReference>
<dbReference type="InterPro" id="IPR058031">
    <property type="entry name" value="AAA_lid_NorR"/>
</dbReference>
<sequence>MTQVDRRNRPRAADVLVVDDEDDIRELLELSLMRMGLACDTAGSVGAARALLAERSYRLCLTDMRLPDGDGLELVEYIQAVRPGLPVAVITAFGSIETAIRALKLGAFDFVTKPVELKALRELVQHALKLREGGSEEHSAAPAERSLIGHSAAFVQLRAQAEKLARNQAPVFIHGESGTGKEVIARHIHALGARAGGPFVPVNCGAISPELMESEFFGHRKGSFTGATADKSGLFQAASGGTLFLDEIGELPLAMQVKLLRAIQERAVRPVGAHAEEPVDVRILSASHQDLGRLVAEGRFRQDLFFRINVITLRVPPLRERREDIPDLAAHILARLAAREGGAPRRLYAAALEALQAYNFPGNVRELENLLERACALCEGEEIGAGDIGVEGDCSPLAAAGVAGSTATPGPESAEAGEGQDEVERLRIIRALEQTRWNRSAAARMLGMTLRQLRYRLQKWGME</sequence>
<dbReference type="InterPro" id="IPR002197">
    <property type="entry name" value="HTH_Fis"/>
</dbReference>
<evidence type="ECO:0000256" key="4">
    <source>
        <dbReference type="ARBA" id="ARBA00023125"/>
    </source>
</evidence>
<dbReference type="PROSITE" id="PS50045">
    <property type="entry name" value="SIGMA54_INTERACT_4"/>
    <property type="match status" value="1"/>
</dbReference>
<evidence type="ECO:0000313" key="11">
    <source>
        <dbReference type="Proteomes" id="UP000013047"/>
    </source>
</evidence>
<dbReference type="InterPro" id="IPR011006">
    <property type="entry name" value="CheY-like_superfamily"/>
</dbReference>
<feature type="domain" description="Response regulatory" evidence="9">
    <location>
        <begin position="14"/>
        <end position="128"/>
    </location>
</feature>
<dbReference type="SMART" id="SM00382">
    <property type="entry name" value="AAA"/>
    <property type="match status" value="1"/>
</dbReference>
<dbReference type="EMBL" id="AMXF01000003">
    <property type="protein sequence ID" value="ENO98875.1"/>
    <property type="molecule type" value="Genomic_DNA"/>
</dbReference>
<keyword evidence="4" id="KW-0238">DNA-binding</keyword>
<evidence type="ECO:0000256" key="5">
    <source>
        <dbReference type="ARBA" id="ARBA00023163"/>
    </source>
</evidence>
<dbReference type="GO" id="GO:0000160">
    <property type="term" value="P:phosphorelay signal transduction system"/>
    <property type="evidence" value="ECO:0007669"/>
    <property type="project" value="InterPro"/>
</dbReference>
<dbReference type="SUPFAM" id="SSF52172">
    <property type="entry name" value="CheY-like"/>
    <property type="match status" value="1"/>
</dbReference>
<dbReference type="PROSITE" id="PS00688">
    <property type="entry name" value="SIGMA54_INTERACT_3"/>
    <property type="match status" value="1"/>
</dbReference>
<feature type="modified residue" description="4-aspartylphosphate" evidence="6">
    <location>
        <position position="63"/>
    </location>
</feature>
<keyword evidence="1" id="KW-0547">Nucleotide-binding</keyword>
<dbReference type="PRINTS" id="PR01590">
    <property type="entry name" value="HTHFIS"/>
</dbReference>
<dbReference type="SUPFAM" id="SSF46689">
    <property type="entry name" value="Homeodomain-like"/>
    <property type="match status" value="1"/>
</dbReference>
<keyword evidence="11" id="KW-1185">Reference proteome</keyword>
<dbReference type="Proteomes" id="UP000013047">
    <property type="component" value="Unassembled WGS sequence"/>
</dbReference>
<feature type="region of interest" description="Disordered" evidence="7">
    <location>
        <begin position="401"/>
        <end position="421"/>
    </location>
</feature>
<name>N6Z4T7_9RHOO</name>
<keyword evidence="6" id="KW-0597">Phosphoprotein</keyword>
<dbReference type="SMART" id="SM00448">
    <property type="entry name" value="REC"/>
    <property type="match status" value="1"/>
</dbReference>
<gene>
    <name evidence="10" type="ORF">C667_01388</name>
</gene>
<dbReference type="Pfam" id="PF02954">
    <property type="entry name" value="HTH_8"/>
    <property type="match status" value="1"/>
</dbReference>
<dbReference type="PANTHER" id="PTHR32071:SF100">
    <property type="entry name" value="RESPONSE REGULATOR PROTEIN PILR"/>
    <property type="match status" value="1"/>
</dbReference>
<evidence type="ECO:0000256" key="2">
    <source>
        <dbReference type="ARBA" id="ARBA00022840"/>
    </source>
</evidence>
<evidence type="ECO:0000259" key="9">
    <source>
        <dbReference type="PROSITE" id="PS50110"/>
    </source>
</evidence>
<dbReference type="Gene3D" id="1.10.10.60">
    <property type="entry name" value="Homeodomain-like"/>
    <property type="match status" value="1"/>
</dbReference>
<dbReference type="Gene3D" id="3.40.50.300">
    <property type="entry name" value="P-loop containing nucleotide triphosphate hydrolases"/>
    <property type="match status" value="1"/>
</dbReference>
<dbReference type="PROSITE" id="PS00675">
    <property type="entry name" value="SIGMA54_INTERACT_1"/>
    <property type="match status" value="1"/>
</dbReference>
<dbReference type="PANTHER" id="PTHR32071">
    <property type="entry name" value="TRANSCRIPTIONAL REGULATORY PROTEIN"/>
    <property type="match status" value="1"/>
</dbReference>
<evidence type="ECO:0000256" key="3">
    <source>
        <dbReference type="ARBA" id="ARBA00023015"/>
    </source>
</evidence>
<dbReference type="Pfam" id="PF00072">
    <property type="entry name" value="Response_reg"/>
    <property type="match status" value="1"/>
</dbReference>
<evidence type="ECO:0000256" key="7">
    <source>
        <dbReference type="SAM" id="MobiDB-lite"/>
    </source>
</evidence>
<dbReference type="InterPro" id="IPR003593">
    <property type="entry name" value="AAA+_ATPase"/>
</dbReference>
<dbReference type="PROSITE" id="PS50110">
    <property type="entry name" value="RESPONSE_REGULATORY"/>
    <property type="match status" value="1"/>
</dbReference>
<keyword evidence="5" id="KW-0804">Transcription</keyword>
<dbReference type="Gene3D" id="3.40.50.2300">
    <property type="match status" value="1"/>
</dbReference>
<proteinExistence type="predicted"/>
<dbReference type="InterPro" id="IPR002078">
    <property type="entry name" value="Sigma_54_int"/>
</dbReference>
<dbReference type="InterPro" id="IPR001789">
    <property type="entry name" value="Sig_transdc_resp-reg_receiver"/>
</dbReference>
<keyword evidence="3" id="KW-0805">Transcription regulation</keyword>
<evidence type="ECO:0000313" key="10">
    <source>
        <dbReference type="EMBL" id="ENO98875.1"/>
    </source>
</evidence>
<dbReference type="FunFam" id="3.40.50.300:FF:000006">
    <property type="entry name" value="DNA-binding transcriptional regulator NtrC"/>
    <property type="match status" value="1"/>
</dbReference>
<evidence type="ECO:0000256" key="6">
    <source>
        <dbReference type="PROSITE-ProRule" id="PRU00169"/>
    </source>
</evidence>
<dbReference type="InterPro" id="IPR027417">
    <property type="entry name" value="P-loop_NTPase"/>
</dbReference>
<dbReference type="RefSeq" id="WP_004355631.1">
    <property type="nucleotide sequence ID" value="NZ_AMXF01000003.1"/>
</dbReference>
<dbReference type="InterPro" id="IPR009057">
    <property type="entry name" value="Homeodomain-like_sf"/>
</dbReference>
<dbReference type="InterPro" id="IPR025662">
    <property type="entry name" value="Sigma_54_int_dom_ATP-bd_1"/>
</dbReference>
<comment type="caution">
    <text evidence="10">The sequence shown here is derived from an EMBL/GenBank/DDBJ whole genome shotgun (WGS) entry which is preliminary data.</text>
</comment>
<protein>
    <submittedName>
        <fullName evidence="10">Two component sigma-54 specific Fis family transcriptional regulator</fullName>
    </submittedName>
</protein>
<evidence type="ECO:0000256" key="1">
    <source>
        <dbReference type="ARBA" id="ARBA00022741"/>
    </source>
</evidence>
<dbReference type="GO" id="GO:0005524">
    <property type="term" value="F:ATP binding"/>
    <property type="evidence" value="ECO:0007669"/>
    <property type="project" value="UniProtKB-KW"/>
</dbReference>
<accession>N6Z4T7</accession>
<dbReference type="InterPro" id="IPR025944">
    <property type="entry name" value="Sigma_54_int_dom_CS"/>
</dbReference>
<dbReference type="PROSITE" id="PS00676">
    <property type="entry name" value="SIGMA54_INTERACT_2"/>
    <property type="match status" value="1"/>
</dbReference>
<dbReference type="CDD" id="cd00009">
    <property type="entry name" value="AAA"/>
    <property type="match status" value="1"/>
</dbReference>
<organism evidence="10 11">
    <name type="scientific">Thauera phenylacetica B4P</name>
    <dbReference type="NCBI Taxonomy" id="1234382"/>
    <lineage>
        <taxon>Bacteria</taxon>
        <taxon>Pseudomonadati</taxon>
        <taxon>Pseudomonadota</taxon>
        <taxon>Betaproteobacteria</taxon>
        <taxon>Rhodocyclales</taxon>
        <taxon>Zoogloeaceae</taxon>
        <taxon>Thauera</taxon>
    </lineage>
</organism>
<dbReference type="Pfam" id="PF25601">
    <property type="entry name" value="AAA_lid_14"/>
    <property type="match status" value="1"/>
</dbReference>
<feature type="domain" description="Sigma-54 factor interaction" evidence="8">
    <location>
        <begin position="147"/>
        <end position="376"/>
    </location>
</feature>
<dbReference type="Gene3D" id="1.10.8.60">
    <property type="match status" value="1"/>
</dbReference>
<dbReference type="SUPFAM" id="SSF52540">
    <property type="entry name" value="P-loop containing nucleoside triphosphate hydrolases"/>
    <property type="match status" value="1"/>
</dbReference>
<reference evidence="10 11" key="1">
    <citation type="submission" date="2012-09" db="EMBL/GenBank/DDBJ databases">
        <title>Draft Genome Sequences of 6 Strains from Genus Thauera.</title>
        <authorList>
            <person name="Liu B."/>
            <person name="Shapleigh J.P."/>
            <person name="Frostegard A.H."/>
        </authorList>
    </citation>
    <scope>NUCLEOTIDE SEQUENCE [LARGE SCALE GENOMIC DNA]</scope>
    <source>
        <strain evidence="10 11">B4P</strain>
    </source>
</reference>
<keyword evidence="2" id="KW-0067">ATP-binding</keyword>
<dbReference type="OrthoDB" id="9761705at2"/>
<dbReference type="GO" id="GO:0006355">
    <property type="term" value="P:regulation of DNA-templated transcription"/>
    <property type="evidence" value="ECO:0007669"/>
    <property type="project" value="InterPro"/>
</dbReference>
<dbReference type="AlphaFoldDB" id="N6Z4T7"/>
<evidence type="ECO:0000259" key="8">
    <source>
        <dbReference type="PROSITE" id="PS50045"/>
    </source>
</evidence>
<dbReference type="Pfam" id="PF00158">
    <property type="entry name" value="Sigma54_activat"/>
    <property type="match status" value="1"/>
</dbReference>